<feature type="compositionally biased region" description="Pro residues" evidence="1">
    <location>
        <begin position="192"/>
        <end position="201"/>
    </location>
</feature>
<keyword evidence="3" id="KW-1185">Reference proteome</keyword>
<name>A0ABQ9HVS6_9NEOP</name>
<organism evidence="2 3">
    <name type="scientific">Dryococelus australis</name>
    <dbReference type="NCBI Taxonomy" id="614101"/>
    <lineage>
        <taxon>Eukaryota</taxon>
        <taxon>Metazoa</taxon>
        <taxon>Ecdysozoa</taxon>
        <taxon>Arthropoda</taxon>
        <taxon>Hexapoda</taxon>
        <taxon>Insecta</taxon>
        <taxon>Pterygota</taxon>
        <taxon>Neoptera</taxon>
        <taxon>Polyneoptera</taxon>
        <taxon>Phasmatodea</taxon>
        <taxon>Verophasmatodea</taxon>
        <taxon>Anareolatae</taxon>
        <taxon>Phasmatidae</taxon>
        <taxon>Eurycanthinae</taxon>
        <taxon>Dryococelus</taxon>
    </lineage>
</organism>
<protein>
    <submittedName>
        <fullName evidence="2">Uncharacterized protein</fullName>
    </submittedName>
</protein>
<feature type="compositionally biased region" description="Basic and acidic residues" evidence="1">
    <location>
        <begin position="209"/>
        <end position="228"/>
    </location>
</feature>
<accession>A0ABQ9HVS6</accession>
<evidence type="ECO:0000313" key="3">
    <source>
        <dbReference type="Proteomes" id="UP001159363"/>
    </source>
</evidence>
<proteinExistence type="predicted"/>
<evidence type="ECO:0000313" key="2">
    <source>
        <dbReference type="EMBL" id="KAJ8888425.1"/>
    </source>
</evidence>
<gene>
    <name evidence="2" type="ORF">PR048_007915</name>
</gene>
<reference evidence="2 3" key="1">
    <citation type="submission" date="2023-02" db="EMBL/GenBank/DDBJ databases">
        <title>LHISI_Scaffold_Assembly.</title>
        <authorList>
            <person name="Stuart O.P."/>
            <person name="Cleave R."/>
            <person name="Magrath M.J.L."/>
            <person name="Mikheyev A.S."/>
        </authorList>
    </citation>
    <scope>NUCLEOTIDE SEQUENCE [LARGE SCALE GENOMIC DNA]</scope>
    <source>
        <strain evidence="2">Daus_M_001</strain>
        <tissue evidence="2">Leg muscle</tissue>
    </source>
</reference>
<feature type="compositionally biased region" description="Basic and acidic residues" evidence="1">
    <location>
        <begin position="162"/>
        <end position="178"/>
    </location>
</feature>
<sequence length="381" mass="41893">MVIRDSRGVGGGSSRGESHWGLAGSKMGFFFSGPEVGTDSEESIEEGWINMLSPSKQGYSRDNPISRSCATANIPPHIPPRPVRRKARLPALFIVFETKKLWGDKGYIVTRIWCAIAATRKAMNWRAVFSFCCNSTDHHCAQRPTGCKRGGADSYLVQGDGEQERRRSEHDPNHRAQVEAEQGVPELCHLQPPNPHPPPTSPSMQPWLEHPKEGRSSSVAREHNKDAAETQGLENLIVGPQLWGRSSSVVEPPIVGPQLVRARALIVGPQLVKWNRSSSMAREPNSGAAVGQGLEHPIVGSVTKTKHCFYAVCPAETFPNFRIWKSCRTKSLVGRFSRGSPISPALSFRRCSILTSIILIGSQDLDVKTRPNLLTHSVYAV</sequence>
<dbReference type="EMBL" id="JARBHB010000003">
    <property type="protein sequence ID" value="KAJ8888425.1"/>
    <property type="molecule type" value="Genomic_DNA"/>
</dbReference>
<feature type="region of interest" description="Disordered" evidence="1">
    <location>
        <begin position="151"/>
        <end position="233"/>
    </location>
</feature>
<evidence type="ECO:0000256" key="1">
    <source>
        <dbReference type="SAM" id="MobiDB-lite"/>
    </source>
</evidence>
<comment type="caution">
    <text evidence="2">The sequence shown here is derived from an EMBL/GenBank/DDBJ whole genome shotgun (WGS) entry which is preliminary data.</text>
</comment>
<dbReference type="Proteomes" id="UP001159363">
    <property type="component" value="Chromosome 3"/>
</dbReference>